<dbReference type="PROSITE" id="PS50297">
    <property type="entry name" value="ANK_REP_REGION"/>
    <property type="match status" value="2"/>
</dbReference>
<reference evidence="3" key="1">
    <citation type="journal article" date="2014" name="Front. Microbiol.">
        <title>High frequency of phylogenetically diverse reductive dehalogenase-homologous genes in deep subseafloor sedimentary metagenomes.</title>
        <authorList>
            <person name="Kawai M."/>
            <person name="Futagami T."/>
            <person name="Toyoda A."/>
            <person name="Takaki Y."/>
            <person name="Nishi S."/>
            <person name="Hori S."/>
            <person name="Arai W."/>
            <person name="Tsubouchi T."/>
            <person name="Morono Y."/>
            <person name="Uchiyama I."/>
            <person name="Ito T."/>
            <person name="Fujiyama A."/>
            <person name="Inagaki F."/>
            <person name="Takami H."/>
        </authorList>
    </citation>
    <scope>NUCLEOTIDE SEQUENCE</scope>
    <source>
        <strain evidence="3">Expedition CK06-06</strain>
    </source>
</reference>
<accession>X0X8C5</accession>
<keyword evidence="2" id="KW-0040">ANK repeat</keyword>
<dbReference type="InterPro" id="IPR036770">
    <property type="entry name" value="Ankyrin_rpt-contain_sf"/>
</dbReference>
<feature type="non-terminal residue" evidence="3">
    <location>
        <position position="245"/>
    </location>
</feature>
<dbReference type="PANTHER" id="PTHR24171:SF9">
    <property type="entry name" value="ANKYRIN REPEAT DOMAIN-CONTAINING PROTEIN 39"/>
    <property type="match status" value="1"/>
</dbReference>
<keyword evidence="1" id="KW-0677">Repeat</keyword>
<dbReference type="PANTHER" id="PTHR24171">
    <property type="entry name" value="ANKYRIN REPEAT DOMAIN-CONTAINING PROTEIN 39-RELATED"/>
    <property type="match status" value="1"/>
</dbReference>
<dbReference type="PROSITE" id="PS50088">
    <property type="entry name" value="ANK_REPEAT"/>
    <property type="match status" value="3"/>
</dbReference>
<dbReference type="EMBL" id="BARS01046784">
    <property type="protein sequence ID" value="GAG32913.1"/>
    <property type="molecule type" value="Genomic_DNA"/>
</dbReference>
<evidence type="ECO:0000313" key="3">
    <source>
        <dbReference type="EMBL" id="GAG32913.1"/>
    </source>
</evidence>
<organism evidence="3">
    <name type="scientific">marine sediment metagenome</name>
    <dbReference type="NCBI Taxonomy" id="412755"/>
    <lineage>
        <taxon>unclassified sequences</taxon>
        <taxon>metagenomes</taxon>
        <taxon>ecological metagenomes</taxon>
    </lineage>
</organism>
<comment type="caution">
    <text evidence="3">The sequence shown here is derived from an EMBL/GenBank/DDBJ whole genome shotgun (WGS) entry which is preliminary data.</text>
</comment>
<dbReference type="InterPro" id="IPR002110">
    <property type="entry name" value="Ankyrin_rpt"/>
</dbReference>
<evidence type="ECO:0000256" key="1">
    <source>
        <dbReference type="ARBA" id="ARBA00022737"/>
    </source>
</evidence>
<sequence length="245" mass="26298">MLRPGKKFYKRPSLIAATVVLLIAFLTVPTALVLTARAVEKAAAKELHKAVADANIEQVKLLISGGAKVDGRDERGQTPLHLAAKYGLKDVAELLLTKGGDAKAFDNNGDTPLHLAAVGHVGVAELLTANGATVHAKNEQGMTPLYYAGNKDVAGFLIGKGADIYARRDYDGWTPLHYAAAHGYTDVVELFIAKGVDVDTTNNWGVTPLDLALWAYYPDVERILLGAKGIEKSVDLWPSKEKAKK</sequence>
<proteinExistence type="predicted"/>
<dbReference type="AlphaFoldDB" id="X0X8C5"/>
<gene>
    <name evidence="3" type="ORF">S01H1_70359</name>
</gene>
<dbReference type="PRINTS" id="PR01415">
    <property type="entry name" value="ANKYRIN"/>
</dbReference>
<protein>
    <submittedName>
        <fullName evidence="3">Uncharacterized protein</fullName>
    </submittedName>
</protein>
<dbReference type="SUPFAM" id="SSF48403">
    <property type="entry name" value="Ankyrin repeat"/>
    <property type="match status" value="1"/>
</dbReference>
<name>X0X8C5_9ZZZZ</name>
<evidence type="ECO:0000256" key="2">
    <source>
        <dbReference type="ARBA" id="ARBA00023043"/>
    </source>
</evidence>
<dbReference type="SMART" id="SM00248">
    <property type="entry name" value="ANK"/>
    <property type="match status" value="6"/>
</dbReference>
<dbReference type="Gene3D" id="1.25.40.20">
    <property type="entry name" value="Ankyrin repeat-containing domain"/>
    <property type="match status" value="2"/>
</dbReference>
<dbReference type="Pfam" id="PF12796">
    <property type="entry name" value="Ank_2"/>
    <property type="match status" value="2"/>
</dbReference>